<evidence type="ECO:0000313" key="7">
    <source>
        <dbReference type="EMBL" id="CAI4065564.1"/>
    </source>
</evidence>
<dbReference type="InterPro" id="IPR035979">
    <property type="entry name" value="RBD_domain_sf"/>
</dbReference>
<dbReference type="Gene3D" id="3.30.70.330">
    <property type="match status" value="1"/>
</dbReference>
<evidence type="ECO:0000256" key="3">
    <source>
        <dbReference type="ARBA" id="ARBA00023242"/>
    </source>
</evidence>
<dbReference type="EMBL" id="OX365936">
    <property type="protein sequence ID" value="CAI4065564.1"/>
    <property type="molecule type" value="Genomic_DNA"/>
</dbReference>
<dbReference type="InterPro" id="IPR051183">
    <property type="entry name" value="U1_U11-U12_snRNP_70-35kDa"/>
</dbReference>
<evidence type="ECO:0000259" key="6">
    <source>
        <dbReference type="SMART" id="SM00360"/>
    </source>
</evidence>
<proteinExistence type="predicted"/>
<dbReference type="PANTHER" id="PTHR13952:SF5">
    <property type="entry name" value="U1 SMALL NUCLEAR RIBONUCLEOPROTEIN 70 KDA"/>
    <property type="match status" value="1"/>
</dbReference>
<sequence length="304" mass="34802">MSYNLSKYPDDVSRLFRPKPPLPYKRLTDYPYAKRQTNPNITGVANLLSTPLRNYMEEFPQGTPNNHLQEYEDVKLAKTKNSQLIDQRLQGWNPNADPHIKDTDPYKTIFIGRLPYDLNEIELQKHFAKFGEIERIRIVKDKTTQQNKGYAFIVFKDPISSKMAFKEIGVHRGIQIKDKVCIVDIERGRTVKYFKPRRLGGGLGGRGYSHRESRLPGRFATASVAAPMERIHAPRPPRREPPSSTYNPDRYNSATPDTRYHTHRPLLAATATAPIPIPAVASVYKSRNSRTRESQPAAKEVPDY</sequence>
<dbReference type="Proteomes" id="UP001162085">
    <property type="component" value="Chromosome 9"/>
</dbReference>
<evidence type="ECO:0000313" key="8">
    <source>
        <dbReference type="Proteomes" id="UP001162085"/>
    </source>
</evidence>
<feature type="region of interest" description="Disordered" evidence="5">
    <location>
        <begin position="284"/>
        <end position="304"/>
    </location>
</feature>
<feature type="compositionally biased region" description="Polar residues" evidence="5">
    <location>
        <begin position="243"/>
        <end position="256"/>
    </location>
</feature>
<evidence type="ECO:0000256" key="4">
    <source>
        <dbReference type="ARBA" id="ARBA00023274"/>
    </source>
</evidence>
<feature type="compositionally biased region" description="Basic and acidic residues" evidence="5">
    <location>
        <begin position="229"/>
        <end position="241"/>
    </location>
</feature>
<keyword evidence="8" id="KW-1185">Reference proteome</keyword>
<feature type="region of interest" description="Disordered" evidence="5">
    <location>
        <begin position="224"/>
        <end position="258"/>
    </location>
</feature>
<dbReference type="InterPro" id="IPR000504">
    <property type="entry name" value="RRM_dom"/>
</dbReference>
<dbReference type="PANTHER" id="PTHR13952">
    <property type="entry name" value="U1 SMALL NUCLEAR RIBONUCLEOPROTEIN 70 KD"/>
    <property type="match status" value="1"/>
</dbReference>
<organism evidence="7 8">
    <name type="scientific">Saccharomyces uvarum</name>
    <name type="common">Yeast</name>
    <name type="synonym">Saccharomyces bayanus var. uvarum</name>
    <dbReference type="NCBI Taxonomy" id="230603"/>
    <lineage>
        <taxon>Eukaryota</taxon>
        <taxon>Fungi</taxon>
        <taxon>Dikarya</taxon>
        <taxon>Ascomycota</taxon>
        <taxon>Saccharomycotina</taxon>
        <taxon>Saccharomycetes</taxon>
        <taxon>Saccharomycetales</taxon>
        <taxon>Saccharomycetaceae</taxon>
        <taxon>Saccharomyces</taxon>
    </lineage>
</organism>
<dbReference type="SUPFAM" id="SSF54928">
    <property type="entry name" value="RNA-binding domain, RBD"/>
    <property type="match status" value="1"/>
</dbReference>
<evidence type="ECO:0000256" key="1">
    <source>
        <dbReference type="ARBA" id="ARBA00004123"/>
    </source>
</evidence>
<protein>
    <recommendedName>
        <fullName evidence="6">RRM domain-containing protein</fullName>
    </recommendedName>
</protein>
<name>A0ABN8X1F4_SACUV</name>
<evidence type="ECO:0000256" key="2">
    <source>
        <dbReference type="ARBA" id="ARBA00022884"/>
    </source>
</evidence>
<keyword evidence="3" id="KW-0539">Nucleus</keyword>
<comment type="subcellular location">
    <subcellularLocation>
        <location evidence="1">Nucleus</location>
    </subcellularLocation>
</comment>
<dbReference type="CDD" id="cd21615">
    <property type="entry name" value="RRM_SNP1_like"/>
    <property type="match status" value="1"/>
</dbReference>
<dbReference type="Pfam" id="PF00076">
    <property type="entry name" value="RRM_1"/>
    <property type="match status" value="1"/>
</dbReference>
<evidence type="ECO:0000256" key="5">
    <source>
        <dbReference type="SAM" id="MobiDB-lite"/>
    </source>
</evidence>
<reference evidence="7" key="1">
    <citation type="submission" date="2022-10" db="EMBL/GenBank/DDBJ databases">
        <authorList>
            <person name="Byrne P K."/>
        </authorList>
    </citation>
    <scope>NUCLEOTIDE SEQUENCE</scope>
    <source>
        <strain evidence="7">ZP964</strain>
    </source>
</reference>
<dbReference type="SMART" id="SM00360">
    <property type="entry name" value="RRM"/>
    <property type="match status" value="1"/>
</dbReference>
<keyword evidence="4" id="KW-0687">Ribonucleoprotein</keyword>
<keyword evidence="2" id="KW-0694">RNA-binding</keyword>
<dbReference type="InterPro" id="IPR012677">
    <property type="entry name" value="Nucleotide-bd_a/b_plait_sf"/>
</dbReference>
<gene>
    <name evidence="7" type="primary">SUVZ09G1030</name>
    <name evidence="7" type="ORF">SUVZ_09G1030</name>
</gene>
<feature type="domain" description="RRM" evidence="6">
    <location>
        <begin position="108"/>
        <end position="184"/>
    </location>
</feature>
<dbReference type="InterPro" id="IPR022023">
    <property type="entry name" value="U1snRNP70_N"/>
</dbReference>
<accession>A0ABN8X1F4</accession>
<dbReference type="Pfam" id="PF12220">
    <property type="entry name" value="U1snRNP70_N"/>
    <property type="match status" value="1"/>
</dbReference>